<evidence type="ECO:0000313" key="2">
    <source>
        <dbReference type="EMBL" id="KYQ47781.1"/>
    </source>
</evidence>
<proteinExistence type="predicted"/>
<dbReference type="AlphaFoldDB" id="A0A151WIZ0"/>
<evidence type="ECO:0000256" key="1">
    <source>
        <dbReference type="SAM" id="MobiDB-lite"/>
    </source>
</evidence>
<name>A0A151WIZ0_9HYME</name>
<dbReference type="EMBL" id="KQ983067">
    <property type="protein sequence ID" value="KYQ47781.1"/>
    <property type="molecule type" value="Genomic_DNA"/>
</dbReference>
<protein>
    <submittedName>
        <fullName evidence="2">Uncharacterized protein</fullName>
    </submittedName>
</protein>
<evidence type="ECO:0000313" key="3">
    <source>
        <dbReference type="Proteomes" id="UP000075809"/>
    </source>
</evidence>
<reference evidence="2 3" key="1">
    <citation type="submission" date="2015-09" db="EMBL/GenBank/DDBJ databases">
        <title>Trachymyrmex zeteki WGS genome.</title>
        <authorList>
            <person name="Nygaard S."/>
            <person name="Hu H."/>
            <person name="Boomsma J."/>
            <person name="Zhang G."/>
        </authorList>
    </citation>
    <scope>NUCLEOTIDE SEQUENCE [LARGE SCALE GENOMIC DNA]</scope>
    <source>
        <strain evidence="2">Tzet28-1</strain>
        <tissue evidence="2">Whole body</tissue>
    </source>
</reference>
<gene>
    <name evidence="2" type="ORF">ALC60_13187</name>
</gene>
<dbReference type="Proteomes" id="UP000075809">
    <property type="component" value="Unassembled WGS sequence"/>
</dbReference>
<accession>A0A151WIZ0</accession>
<feature type="region of interest" description="Disordered" evidence="1">
    <location>
        <begin position="91"/>
        <end position="110"/>
    </location>
</feature>
<organism evidence="2 3">
    <name type="scientific">Mycetomoellerius zeteki</name>
    <dbReference type="NCBI Taxonomy" id="64791"/>
    <lineage>
        <taxon>Eukaryota</taxon>
        <taxon>Metazoa</taxon>
        <taxon>Ecdysozoa</taxon>
        <taxon>Arthropoda</taxon>
        <taxon>Hexapoda</taxon>
        <taxon>Insecta</taxon>
        <taxon>Pterygota</taxon>
        <taxon>Neoptera</taxon>
        <taxon>Endopterygota</taxon>
        <taxon>Hymenoptera</taxon>
        <taxon>Apocrita</taxon>
        <taxon>Aculeata</taxon>
        <taxon>Formicoidea</taxon>
        <taxon>Formicidae</taxon>
        <taxon>Myrmicinae</taxon>
        <taxon>Mycetomoellerius</taxon>
    </lineage>
</organism>
<keyword evidence="3" id="KW-1185">Reference proteome</keyword>
<sequence>MVHVGLQRREEGIFKPLVKLTGNTADGICFDADCWQQFVDNMGLMKEYLNYDSKVKPNSIDIKNILINFTTSYGAKSILLAYKGDQEVHHSMGNSNGDLRREEKTLADSTPPAKKRRTYAVVIVMQETTFLGLQSVVKCINAHFKHLESLSDNVNKCAQYLIKEIELKLPVNYVNREIIRLMLKDNYDEIARDVRTQITDLIFLHLFDSYFNIIFLELITLRYNEILHLILSNREL</sequence>